<dbReference type="AlphaFoldDB" id="A0A8H7W2W2"/>
<evidence type="ECO:0000313" key="2">
    <source>
        <dbReference type="Proteomes" id="UP000664132"/>
    </source>
</evidence>
<sequence length="204" mass="22652">MAPLPQPNWQNIVPMIQPLTMQMIYEREIALQGVKAGEAAQAVARHRHSEIKTAWENHVLRILDVGLLDQQPNVRATEDGMVYDLKILHKSNGNLKIVTCCETEDTSKGRAKISHSAELIVEFIPGGRSEAEKIAPVMVNPATHDKTKCMVCLSHPGWCSSTSETETVPPPVTASPIYERKLGNASVDVRKPVSRDWGLLHEIY</sequence>
<dbReference type="OrthoDB" id="3559681at2759"/>
<dbReference type="EMBL" id="JAFJYH010000233">
    <property type="protein sequence ID" value="KAG4415150.1"/>
    <property type="molecule type" value="Genomic_DNA"/>
</dbReference>
<name>A0A8H7W2W2_9HELO</name>
<proteinExistence type="predicted"/>
<reference evidence="1" key="1">
    <citation type="submission" date="2021-02" db="EMBL/GenBank/DDBJ databases">
        <title>Genome sequence Cadophora malorum strain M34.</title>
        <authorList>
            <person name="Stefanovic E."/>
            <person name="Vu D."/>
            <person name="Scully C."/>
            <person name="Dijksterhuis J."/>
            <person name="Roader J."/>
            <person name="Houbraken J."/>
        </authorList>
    </citation>
    <scope>NUCLEOTIDE SEQUENCE</scope>
    <source>
        <strain evidence="1">M34</strain>
    </source>
</reference>
<protein>
    <submittedName>
        <fullName evidence="1">Uncharacterized protein</fullName>
    </submittedName>
</protein>
<gene>
    <name evidence="1" type="ORF">IFR04_011693</name>
</gene>
<dbReference type="Proteomes" id="UP000664132">
    <property type="component" value="Unassembled WGS sequence"/>
</dbReference>
<comment type="caution">
    <text evidence="1">The sequence shown here is derived from an EMBL/GenBank/DDBJ whole genome shotgun (WGS) entry which is preliminary data.</text>
</comment>
<keyword evidence="2" id="KW-1185">Reference proteome</keyword>
<organism evidence="1 2">
    <name type="scientific">Cadophora malorum</name>
    <dbReference type="NCBI Taxonomy" id="108018"/>
    <lineage>
        <taxon>Eukaryota</taxon>
        <taxon>Fungi</taxon>
        <taxon>Dikarya</taxon>
        <taxon>Ascomycota</taxon>
        <taxon>Pezizomycotina</taxon>
        <taxon>Leotiomycetes</taxon>
        <taxon>Helotiales</taxon>
        <taxon>Ploettnerulaceae</taxon>
        <taxon>Cadophora</taxon>
    </lineage>
</organism>
<evidence type="ECO:0000313" key="1">
    <source>
        <dbReference type="EMBL" id="KAG4415150.1"/>
    </source>
</evidence>
<accession>A0A8H7W2W2</accession>